<accession>A0A0K1E8A3</accession>
<gene>
    <name evidence="4" type="ORF">CMC5_012290</name>
</gene>
<keyword evidence="1" id="KW-0472">Membrane</keyword>
<sequence>MARFSLLREEARRAWRELRGSELSPERGAAAVAIGLFIGSQPIFGCHTPLVLLLCFWWRLDAAIAWVAANISNPFFAPALLTAEVQVGAFLKNGEILRLDEAVSHEDAWAQFAGYMFLGAPAVGLGLAILGASITWSVVSLRRRFVTSAARGPSPYRLPDDAPVWFKAVERIASRYCPERGYSAAQRARFHYTRIKLVSDPVAKLVADIAGEQPGALGEVLDIGTGAGQLPLLLLDLGRATRVRGFDWDEAKIADAQRAAAGLPAEMWRADAREAELGMADTVLLIDLLHYFRVDEQDRILQRAAAAVRAGGRLIVREADPSRRLRSVMTAIEEAIFTVLRWNRGERIRFRHPKEYVEQLEALGFQCDVRAAWGKTPFSNVLILATRPAEEVGAQHPC</sequence>
<dbReference type="PANTHER" id="PTHR40547">
    <property type="entry name" value="SLL0298 PROTEIN"/>
    <property type="match status" value="1"/>
</dbReference>
<dbReference type="InterPro" id="IPR041698">
    <property type="entry name" value="Methyltransf_25"/>
</dbReference>
<dbReference type="Pfam" id="PF13649">
    <property type="entry name" value="Methyltransf_25"/>
    <property type="match status" value="1"/>
</dbReference>
<dbReference type="Pfam" id="PF09835">
    <property type="entry name" value="DUF2062"/>
    <property type="match status" value="1"/>
</dbReference>
<organism evidence="4 5">
    <name type="scientific">Chondromyces crocatus</name>
    <dbReference type="NCBI Taxonomy" id="52"/>
    <lineage>
        <taxon>Bacteria</taxon>
        <taxon>Pseudomonadati</taxon>
        <taxon>Myxococcota</taxon>
        <taxon>Polyangia</taxon>
        <taxon>Polyangiales</taxon>
        <taxon>Polyangiaceae</taxon>
        <taxon>Chondromyces</taxon>
    </lineage>
</organism>
<evidence type="ECO:0000259" key="3">
    <source>
        <dbReference type="Pfam" id="PF13649"/>
    </source>
</evidence>
<name>A0A0K1E8A3_CHOCO</name>
<dbReference type="AlphaFoldDB" id="A0A0K1E8A3"/>
<protein>
    <recommendedName>
        <fullName evidence="6">DUF2062 domain-containing protein</fullName>
    </recommendedName>
</protein>
<reference evidence="4 5" key="1">
    <citation type="submission" date="2015-07" db="EMBL/GenBank/DDBJ databases">
        <title>Genome analysis of myxobacterium Chondromyces crocatus Cm c5 reveals a high potential for natural compound synthesis and the genetic basis for the loss of fruiting body formation.</title>
        <authorList>
            <person name="Zaburannyi N."/>
            <person name="Bunk B."/>
            <person name="Maier J."/>
            <person name="Overmann J."/>
            <person name="Mueller R."/>
        </authorList>
    </citation>
    <scope>NUCLEOTIDE SEQUENCE [LARGE SCALE GENOMIC DNA]</scope>
    <source>
        <strain evidence="4 5">Cm c5</strain>
    </source>
</reference>
<dbReference type="KEGG" id="ccro:CMC5_012290"/>
<dbReference type="STRING" id="52.CMC5_012290"/>
<keyword evidence="1" id="KW-1133">Transmembrane helix</keyword>
<dbReference type="InterPro" id="IPR018639">
    <property type="entry name" value="DUF2062"/>
</dbReference>
<dbReference type="Proteomes" id="UP000067626">
    <property type="component" value="Chromosome"/>
</dbReference>
<evidence type="ECO:0008006" key="6">
    <source>
        <dbReference type="Google" id="ProtNLM"/>
    </source>
</evidence>
<dbReference type="PANTHER" id="PTHR40547:SF1">
    <property type="entry name" value="SLL0298 PROTEIN"/>
    <property type="match status" value="1"/>
</dbReference>
<dbReference type="SUPFAM" id="SSF53335">
    <property type="entry name" value="S-adenosyl-L-methionine-dependent methyltransferases"/>
    <property type="match status" value="1"/>
</dbReference>
<dbReference type="OrthoDB" id="9794343at2"/>
<feature type="transmembrane region" description="Helical" evidence="1">
    <location>
        <begin position="112"/>
        <end position="139"/>
    </location>
</feature>
<dbReference type="EMBL" id="CP012159">
    <property type="protein sequence ID" value="AKT37101.1"/>
    <property type="molecule type" value="Genomic_DNA"/>
</dbReference>
<evidence type="ECO:0000313" key="4">
    <source>
        <dbReference type="EMBL" id="AKT37101.1"/>
    </source>
</evidence>
<evidence type="ECO:0000313" key="5">
    <source>
        <dbReference type="Proteomes" id="UP000067626"/>
    </source>
</evidence>
<dbReference type="Gene3D" id="3.40.50.150">
    <property type="entry name" value="Vaccinia Virus protein VP39"/>
    <property type="match status" value="1"/>
</dbReference>
<evidence type="ECO:0000256" key="1">
    <source>
        <dbReference type="SAM" id="Phobius"/>
    </source>
</evidence>
<keyword evidence="1" id="KW-0812">Transmembrane</keyword>
<feature type="domain" description="Methyltransferase" evidence="3">
    <location>
        <begin position="220"/>
        <end position="312"/>
    </location>
</feature>
<feature type="domain" description="DUF2062" evidence="2">
    <location>
        <begin position="15"/>
        <end position="144"/>
    </location>
</feature>
<dbReference type="InterPro" id="IPR029063">
    <property type="entry name" value="SAM-dependent_MTases_sf"/>
</dbReference>
<dbReference type="RefSeq" id="WP_050429514.1">
    <property type="nucleotide sequence ID" value="NZ_CP012159.1"/>
</dbReference>
<evidence type="ECO:0000259" key="2">
    <source>
        <dbReference type="Pfam" id="PF09835"/>
    </source>
</evidence>
<keyword evidence="5" id="KW-1185">Reference proteome</keyword>
<proteinExistence type="predicted"/>